<keyword evidence="1" id="KW-0472">Membrane</keyword>
<dbReference type="OrthoDB" id="9888729at2"/>
<feature type="transmembrane region" description="Helical" evidence="1">
    <location>
        <begin position="38"/>
        <end position="59"/>
    </location>
</feature>
<comment type="caution">
    <text evidence="2">The sequence shown here is derived from an EMBL/GenBank/DDBJ whole genome shotgun (WGS) entry which is preliminary data.</text>
</comment>
<feature type="transmembrane region" description="Helical" evidence="1">
    <location>
        <begin position="71"/>
        <end position="92"/>
    </location>
</feature>
<evidence type="ECO:0000256" key="1">
    <source>
        <dbReference type="SAM" id="Phobius"/>
    </source>
</evidence>
<accession>A0A5C6RG91</accession>
<keyword evidence="1" id="KW-1133">Transmembrane helix</keyword>
<gene>
    <name evidence="2" type="ORF">FRY97_19650</name>
</gene>
<evidence type="ECO:0000313" key="3">
    <source>
        <dbReference type="Proteomes" id="UP000321580"/>
    </source>
</evidence>
<organism evidence="2 3">
    <name type="scientific">Phaeodactylibacter luteus</name>
    <dbReference type="NCBI Taxonomy" id="1564516"/>
    <lineage>
        <taxon>Bacteria</taxon>
        <taxon>Pseudomonadati</taxon>
        <taxon>Bacteroidota</taxon>
        <taxon>Saprospiria</taxon>
        <taxon>Saprospirales</taxon>
        <taxon>Haliscomenobacteraceae</taxon>
        <taxon>Phaeodactylibacter</taxon>
    </lineage>
</organism>
<dbReference type="Proteomes" id="UP000321580">
    <property type="component" value="Unassembled WGS sequence"/>
</dbReference>
<keyword evidence="3" id="KW-1185">Reference proteome</keyword>
<feature type="transmembrane region" description="Helical" evidence="1">
    <location>
        <begin position="104"/>
        <end position="125"/>
    </location>
</feature>
<sequence>MIHNTNNSDEVFKQLGGSFMTHLWEGVLDEKNERSQKLAFILFMLILAYAGVEVVKVSFRKGFGRKGVHKPRLALSVLAFLAIAGYCIGFYLEPRNIEDYLTLGTYSSFLYTAVFFGIFSIYLLIKGLKTSDEVIDQYYRGRSTWLGFLIDRGWSPAKVQDVAEPLTMLIIGAALLPVNILLGAPLMFCAVSYWLHFGLEWFLGRGELSSKLSNEGHDYSRKGSFSKVIN</sequence>
<name>A0A5C6RG91_9BACT</name>
<reference evidence="2 3" key="1">
    <citation type="submission" date="2019-08" db="EMBL/GenBank/DDBJ databases">
        <title>Genome of Phaeodactylibacter luteus.</title>
        <authorList>
            <person name="Bowman J.P."/>
        </authorList>
    </citation>
    <scope>NUCLEOTIDE SEQUENCE [LARGE SCALE GENOMIC DNA]</scope>
    <source>
        <strain evidence="2 3">KCTC 42180</strain>
    </source>
</reference>
<evidence type="ECO:0000313" key="2">
    <source>
        <dbReference type="EMBL" id="TXB61356.1"/>
    </source>
</evidence>
<keyword evidence="1" id="KW-0812">Transmembrane</keyword>
<dbReference type="RefSeq" id="WP_147169317.1">
    <property type="nucleotide sequence ID" value="NZ_VOOR01000064.1"/>
</dbReference>
<feature type="transmembrane region" description="Helical" evidence="1">
    <location>
        <begin position="168"/>
        <end position="195"/>
    </location>
</feature>
<proteinExistence type="predicted"/>
<dbReference type="AlphaFoldDB" id="A0A5C6RG91"/>
<dbReference type="EMBL" id="VOOR01000064">
    <property type="protein sequence ID" value="TXB61356.1"/>
    <property type="molecule type" value="Genomic_DNA"/>
</dbReference>
<protein>
    <submittedName>
        <fullName evidence="2">Uncharacterized protein</fullName>
    </submittedName>
</protein>